<proteinExistence type="predicted"/>
<gene>
    <name evidence="1" type="ORF">TRIP_B220054</name>
</gene>
<evidence type="ECO:0000313" key="1">
    <source>
        <dbReference type="EMBL" id="VBB42806.1"/>
    </source>
</evidence>
<organism evidence="1">
    <name type="scientific">Uncultured Desulfatiglans sp</name>
    <dbReference type="NCBI Taxonomy" id="1748965"/>
    <lineage>
        <taxon>Bacteria</taxon>
        <taxon>Pseudomonadati</taxon>
        <taxon>Thermodesulfobacteriota</taxon>
        <taxon>Desulfobacteria</taxon>
        <taxon>Desulfatiglandales</taxon>
        <taxon>Desulfatiglandaceae</taxon>
        <taxon>Desulfatiglans</taxon>
        <taxon>environmental samples</taxon>
    </lineage>
</organism>
<sequence>MTVSRIVAMHPASGFALDGKALTKRPGIENTVVRKESDMDIEPGLVATLRQGVEIIKAIVYKNLRNRQIERHPLQSVDFTVKLCGAMVNELFGTPNPDPSFTAFREEQKPRITAELHLFAATMPEMRIPLTDALRIQFLCDNHEGVDSGEVLARADALNLLLRERELPLPGSFMQLARRLGVAYEILAPESLEEEAMDAPPSPRRH</sequence>
<dbReference type="EMBL" id="UPXX01000015">
    <property type="protein sequence ID" value="VBB42806.1"/>
    <property type="molecule type" value="Genomic_DNA"/>
</dbReference>
<accession>A0A653A417</accession>
<protein>
    <submittedName>
        <fullName evidence="1">Uncharacterized protein</fullName>
    </submittedName>
</protein>
<reference evidence="1" key="1">
    <citation type="submission" date="2018-07" db="EMBL/GenBank/DDBJ databases">
        <authorList>
            <consortium name="Genoscope - CEA"/>
            <person name="William W."/>
        </authorList>
    </citation>
    <scope>NUCLEOTIDE SEQUENCE</scope>
    <source>
        <strain evidence="1">IK1</strain>
    </source>
</reference>
<dbReference type="AlphaFoldDB" id="A0A653A417"/>
<name>A0A653A417_UNCDX</name>